<evidence type="ECO:0000256" key="4">
    <source>
        <dbReference type="ARBA" id="ARBA00022884"/>
    </source>
</evidence>
<dbReference type="OrthoDB" id="9800507at2"/>
<dbReference type="PROSITE" id="PS01195">
    <property type="entry name" value="PEPT_TRNA_HYDROL_1"/>
    <property type="match status" value="1"/>
</dbReference>
<keyword evidence="2 7" id="KW-0820">tRNA-binding</keyword>
<evidence type="ECO:0000256" key="1">
    <source>
        <dbReference type="ARBA" id="ARBA00013260"/>
    </source>
</evidence>
<dbReference type="GO" id="GO:0004045">
    <property type="term" value="F:peptidyl-tRNA hydrolase activity"/>
    <property type="evidence" value="ECO:0007669"/>
    <property type="project" value="UniProtKB-UniRule"/>
</dbReference>
<organism evidence="10 11">
    <name type="scientific">Methylobacter tundripaludum</name>
    <dbReference type="NCBI Taxonomy" id="173365"/>
    <lineage>
        <taxon>Bacteria</taxon>
        <taxon>Pseudomonadati</taxon>
        <taxon>Pseudomonadota</taxon>
        <taxon>Gammaproteobacteria</taxon>
        <taxon>Methylococcales</taxon>
        <taxon>Methylococcaceae</taxon>
        <taxon>Methylobacter</taxon>
    </lineage>
</organism>
<evidence type="ECO:0000313" key="10">
    <source>
        <dbReference type="EMBL" id="PPK72749.1"/>
    </source>
</evidence>
<dbReference type="EC" id="3.1.1.29" evidence="1 7"/>
<dbReference type="Proteomes" id="UP000238071">
    <property type="component" value="Unassembled WGS sequence"/>
</dbReference>
<comment type="similarity">
    <text evidence="5 7 9">Belongs to the PTH family.</text>
</comment>
<reference evidence="10 11" key="1">
    <citation type="submission" date="2018-02" db="EMBL/GenBank/DDBJ databases">
        <title>Subsurface microbial communities from deep shales in Ohio and West Virginia, USA.</title>
        <authorList>
            <person name="Wrighton K."/>
        </authorList>
    </citation>
    <scope>NUCLEOTIDE SEQUENCE [LARGE SCALE GENOMIC DNA]</scope>
    <source>
        <strain evidence="10 11">OWC-G53F</strain>
    </source>
</reference>
<comment type="caution">
    <text evidence="10">The sequence shown here is derived from an EMBL/GenBank/DDBJ whole genome shotgun (WGS) entry which is preliminary data.</text>
</comment>
<feature type="binding site" evidence="7">
    <location>
        <position position="68"/>
    </location>
    <ligand>
        <name>tRNA</name>
        <dbReference type="ChEBI" id="CHEBI:17843"/>
    </ligand>
</feature>
<protein>
    <recommendedName>
        <fullName evidence="6 7">Peptidyl-tRNA hydrolase</fullName>
        <shortName evidence="7">Pth</shortName>
        <ecNumber evidence="1 7">3.1.1.29</ecNumber>
    </recommendedName>
</protein>
<proteinExistence type="inferred from homology"/>
<dbReference type="GO" id="GO:0005737">
    <property type="term" value="C:cytoplasm"/>
    <property type="evidence" value="ECO:0007669"/>
    <property type="project" value="UniProtKB-SubCell"/>
</dbReference>
<evidence type="ECO:0000256" key="7">
    <source>
        <dbReference type="HAMAP-Rule" id="MF_00083"/>
    </source>
</evidence>
<dbReference type="GO" id="GO:0006515">
    <property type="term" value="P:protein quality control for misfolded or incompletely synthesized proteins"/>
    <property type="evidence" value="ECO:0007669"/>
    <property type="project" value="UniProtKB-UniRule"/>
</dbReference>
<comment type="function">
    <text evidence="7">Hydrolyzes ribosome-free peptidyl-tRNAs (with 1 or more amino acids incorporated), which drop off the ribosome during protein synthesis, or as a result of ribosome stalling.</text>
</comment>
<dbReference type="Pfam" id="PF01195">
    <property type="entry name" value="Pept_tRNA_hydro"/>
    <property type="match status" value="1"/>
</dbReference>
<evidence type="ECO:0000256" key="2">
    <source>
        <dbReference type="ARBA" id="ARBA00022555"/>
    </source>
</evidence>
<feature type="binding site" evidence="7">
    <location>
        <position position="66"/>
    </location>
    <ligand>
        <name>tRNA</name>
        <dbReference type="ChEBI" id="CHEBI:17843"/>
    </ligand>
</feature>
<feature type="binding site" evidence="7">
    <location>
        <position position="114"/>
    </location>
    <ligand>
        <name>tRNA</name>
        <dbReference type="ChEBI" id="CHEBI:17843"/>
    </ligand>
</feature>
<comment type="subcellular location">
    <subcellularLocation>
        <location evidence="7">Cytoplasm</location>
    </subcellularLocation>
</comment>
<dbReference type="NCBIfam" id="TIGR00447">
    <property type="entry name" value="pth"/>
    <property type="match status" value="1"/>
</dbReference>
<dbReference type="HAMAP" id="MF_00083">
    <property type="entry name" value="Pept_tRNA_hydro_bact"/>
    <property type="match status" value="1"/>
</dbReference>
<evidence type="ECO:0000256" key="3">
    <source>
        <dbReference type="ARBA" id="ARBA00022801"/>
    </source>
</evidence>
<feature type="site" description="Discriminates between blocked and unblocked aminoacyl-tRNA" evidence="7">
    <location>
        <position position="10"/>
    </location>
</feature>
<evidence type="ECO:0000256" key="6">
    <source>
        <dbReference type="ARBA" id="ARBA00050038"/>
    </source>
</evidence>
<name>A0A2S6H5I6_9GAMM</name>
<dbReference type="Gene3D" id="3.40.50.1470">
    <property type="entry name" value="Peptidyl-tRNA hydrolase"/>
    <property type="match status" value="1"/>
</dbReference>
<sequence>MIKLIVGLGNPGRQYEETRHNAGFLFLDELVSGSSSTWAGESRFEGLLAEISVAGGRVMLLKPSTFMNRCGQAVGKVARYYKLAPEEILVVHDELDFDAGVVRLKKDGGHAGHNGLRDIIVHLGSKEFYRLRIGVGRPSSGKSVADFVLSVPSKVERELMFSAFDLARGCVGQIVAGDVSVVMNKLNSG</sequence>
<gene>
    <name evidence="7" type="primary">pth</name>
    <name evidence="10" type="ORF">B0F88_103186</name>
</gene>
<keyword evidence="7" id="KW-0963">Cytoplasm</keyword>
<feature type="site" description="Stabilizes the basic form of H active site to accept a proton" evidence="7">
    <location>
        <position position="93"/>
    </location>
</feature>
<dbReference type="FunFam" id="3.40.50.1470:FF:000001">
    <property type="entry name" value="Peptidyl-tRNA hydrolase"/>
    <property type="match status" value="1"/>
</dbReference>
<keyword evidence="3 7" id="KW-0378">Hydrolase</keyword>
<dbReference type="PROSITE" id="PS01196">
    <property type="entry name" value="PEPT_TRNA_HYDROL_2"/>
    <property type="match status" value="1"/>
</dbReference>
<keyword evidence="4 7" id="KW-0694">RNA-binding</keyword>
<evidence type="ECO:0000256" key="8">
    <source>
        <dbReference type="RuleBase" id="RU000673"/>
    </source>
</evidence>
<evidence type="ECO:0000313" key="11">
    <source>
        <dbReference type="Proteomes" id="UP000238071"/>
    </source>
</evidence>
<dbReference type="GO" id="GO:0000049">
    <property type="term" value="F:tRNA binding"/>
    <property type="evidence" value="ECO:0007669"/>
    <property type="project" value="UniProtKB-UniRule"/>
</dbReference>
<dbReference type="CDD" id="cd00462">
    <property type="entry name" value="PTH"/>
    <property type="match status" value="1"/>
</dbReference>
<feature type="binding site" evidence="7">
    <location>
        <position position="15"/>
    </location>
    <ligand>
        <name>tRNA</name>
        <dbReference type="ChEBI" id="CHEBI:17843"/>
    </ligand>
</feature>
<feature type="active site" description="Proton acceptor" evidence="7">
    <location>
        <position position="20"/>
    </location>
</feature>
<dbReference type="PANTHER" id="PTHR17224">
    <property type="entry name" value="PEPTIDYL-TRNA HYDROLASE"/>
    <property type="match status" value="1"/>
</dbReference>
<dbReference type="InterPro" id="IPR036416">
    <property type="entry name" value="Pept_tRNA_hydro_sf"/>
</dbReference>
<dbReference type="PANTHER" id="PTHR17224:SF1">
    <property type="entry name" value="PEPTIDYL-TRNA HYDROLASE"/>
    <property type="match status" value="1"/>
</dbReference>
<evidence type="ECO:0000256" key="5">
    <source>
        <dbReference type="ARBA" id="ARBA00038063"/>
    </source>
</evidence>
<evidence type="ECO:0000256" key="9">
    <source>
        <dbReference type="RuleBase" id="RU004320"/>
    </source>
</evidence>
<dbReference type="AlphaFoldDB" id="A0A2S6H5I6"/>
<comment type="subunit">
    <text evidence="7">Monomer.</text>
</comment>
<dbReference type="SUPFAM" id="SSF53178">
    <property type="entry name" value="Peptidyl-tRNA hydrolase-like"/>
    <property type="match status" value="1"/>
</dbReference>
<dbReference type="RefSeq" id="WP_104422841.1">
    <property type="nucleotide sequence ID" value="NZ_PTIY01000003.1"/>
</dbReference>
<comment type="function">
    <text evidence="7">Catalyzes the release of premature peptidyl moieties from peptidyl-tRNA molecules trapped in stalled 50S ribosomal subunits, and thus maintains levels of free tRNAs and 50S ribosomes.</text>
</comment>
<dbReference type="InterPro" id="IPR001328">
    <property type="entry name" value="Pept_tRNA_hydro"/>
</dbReference>
<dbReference type="InterPro" id="IPR018171">
    <property type="entry name" value="Pept_tRNA_hydro_CS"/>
</dbReference>
<accession>A0A2S6H5I6</accession>
<comment type="catalytic activity">
    <reaction evidence="7 8">
        <text>an N-acyl-L-alpha-aminoacyl-tRNA + H2O = an N-acyl-L-amino acid + a tRNA + H(+)</text>
        <dbReference type="Rhea" id="RHEA:54448"/>
        <dbReference type="Rhea" id="RHEA-COMP:10123"/>
        <dbReference type="Rhea" id="RHEA-COMP:13883"/>
        <dbReference type="ChEBI" id="CHEBI:15377"/>
        <dbReference type="ChEBI" id="CHEBI:15378"/>
        <dbReference type="ChEBI" id="CHEBI:59874"/>
        <dbReference type="ChEBI" id="CHEBI:78442"/>
        <dbReference type="ChEBI" id="CHEBI:138191"/>
        <dbReference type="EC" id="3.1.1.29"/>
    </reaction>
</comment>
<keyword evidence="11" id="KW-1185">Reference proteome</keyword>
<dbReference type="GO" id="GO:0072344">
    <property type="term" value="P:rescue of stalled ribosome"/>
    <property type="evidence" value="ECO:0007669"/>
    <property type="project" value="UniProtKB-UniRule"/>
</dbReference>
<dbReference type="EMBL" id="PTIY01000003">
    <property type="protein sequence ID" value="PPK72749.1"/>
    <property type="molecule type" value="Genomic_DNA"/>
</dbReference>